<dbReference type="RefSeq" id="WP_309798984.1">
    <property type="nucleotide sequence ID" value="NZ_BAAAHY010000005.1"/>
</dbReference>
<name>A0ABU1JDA7_9MICC</name>
<dbReference type="Proteomes" id="UP001185069">
    <property type="component" value="Unassembled WGS sequence"/>
</dbReference>
<evidence type="ECO:0000313" key="1">
    <source>
        <dbReference type="EMBL" id="MDR6270130.1"/>
    </source>
</evidence>
<keyword evidence="2" id="KW-1185">Reference proteome</keyword>
<dbReference type="EMBL" id="JAVDQF010000001">
    <property type="protein sequence ID" value="MDR6270130.1"/>
    <property type="molecule type" value="Genomic_DNA"/>
</dbReference>
<sequence length="117" mass="13214">MVNFEYGEVRAGRTDMGPHPLRSWVPPHEFMNFELMGIIQSSGAEETIEKINNGETTPDTPNRAVEMANEFALRKGYTPIFEHKDNSLGIASDAAVAIKNLYNSKTWANRDRSQTRK</sequence>
<gene>
    <name evidence="1" type="ORF">JOE69_002368</name>
</gene>
<proteinExistence type="predicted"/>
<organism evidence="1 2">
    <name type="scientific">Arthrobacter russicus</name>
    <dbReference type="NCBI Taxonomy" id="172040"/>
    <lineage>
        <taxon>Bacteria</taxon>
        <taxon>Bacillati</taxon>
        <taxon>Actinomycetota</taxon>
        <taxon>Actinomycetes</taxon>
        <taxon>Micrococcales</taxon>
        <taxon>Micrococcaceae</taxon>
        <taxon>Arthrobacter</taxon>
    </lineage>
</organism>
<evidence type="ECO:0000313" key="2">
    <source>
        <dbReference type="Proteomes" id="UP001185069"/>
    </source>
</evidence>
<reference evidence="1 2" key="1">
    <citation type="submission" date="2023-07" db="EMBL/GenBank/DDBJ databases">
        <title>Sequencing the genomes of 1000 actinobacteria strains.</title>
        <authorList>
            <person name="Klenk H.-P."/>
        </authorList>
    </citation>
    <scope>NUCLEOTIDE SEQUENCE [LARGE SCALE GENOMIC DNA]</scope>
    <source>
        <strain evidence="1 2">DSM 14555</strain>
    </source>
</reference>
<comment type="caution">
    <text evidence="1">The sequence shown here is derived from an EMBL/GenBank/DDBJ whole genome shotgun (WGS) entry which is preliminary data.</text>
</comment>
<accession>A0ABU1JDA7</accession>
<protein>
    <submittedName>
        <fullName evidence="1">Uncharacterized protein</fullName>
    </submittedName>
</protein>